<reference evidence="3 4" key="1">
    <citation type="submission" date="2016-10" db="EMBL/GenBank/DDBJ databases">
        <authorList>
            <person name="de Groot N.N."/>
        </authorList>
    </citation>
    <scope>NUCLEOTIDE SEQUENCE [LARGE SCALE GENOMIC DNA]</scope>
    <source>
        <strain evidence="3 4">DSM 17862</strain>
    </source>
</reference>
<evidence type="ECO:0000313" key="4">
    <source>
        <dbReference type="Proteomes" id="UP000199180"/>
    </source>
</evidence>
<evidence type="ECO:0000259" key="2">
    <source>
        <dbReference type="PROSITE" id="PS51186"/>
    </source>
</evidence>
<sequence>MTCACGHNHNAEPHECDSSGTPIALPTPMIALTGRLICNDTAQMMTALGLLPDHRDLSRAEPGNLRFDLWQDEDPMIWHLSELFRDDAAVAAHQARTADSPWGRDSAAITRDVSRAKVTPALRPEQRGDHDPIDHLLHIAFDGGAEAGLVRRLRADDDLSLSLVAVAAGTIVGHLALSPLGGDRPALALAPVAVHPAAQGLGIGSALIRAALDHAGAAPVVVLGDPAYYSRFGFRPADLTSPYAGPYLQMRGDLPKGAAIAHAPAFAAL</sequence>
<dbReference type="CDD" id="cd04301">
    <property type="entry name" value="NAT_SF"/>
    <property type="match status" value="1"/>
</dbReference>
<dbReference type="Proteomes" id="UP000199180">
    <property type="component" value="Unassembled WGS sequence"/>
</dbReference>
<dbReference type="RefSeq" id="WP_090733032.1">
    <property type="nucleotide sequence ID" value="NZ_FOHO01000003.1"/>
</dbReference>
<dbReference type="GO" id="GO:0016747">
    <property type="term" value="F:acyltransferase activity, transferring groups other than amino-acyl groups"/>
    <property type="evidence" value="ECO:0007669"/>
    <property type="project" value="InterPro"/>
</dbReference>
<organism evidence="3 4">
    <name type="scientific">Paracoccus homiensis</name>
    <dbReference type="NCBI Taxonomy" id="364199"/>
    <lineage>
        <taxon>Bacteria</taxon>
        <taxon>Pseudomonadati</taxon>
        <taxon>Pseudomonadota</taxon>
        <taxon>Alphaproteobacteria</taxon>
        <taxon>Rhodobacterales</taxon>
        <taxon>Paracoccaceae</taxon>
        <taxon>Paracoccus</taxon>
    </lineage>
</organism>
<dbReference type="Gene3D" id="3.30.70.100">
    <property type="match status" value="1"/>
</dbReference>
<dbReference type="InterPro" id="IPR016181">
    <property type="entry name" value="Acyl_CoA_acyltransferase"/>
</dbReference>
<protein>
    <submittedName>
        <fullName evidence="3">Putative acetyltransferase</fullName>
    </submittedName>
</protein>
<dbReference type="InterPro" id="IPR007138">
    <property type="entry name" value="ABM_dom"/>
</dbReference>
<dbReference type="InterPro" id="IPR000182">
    <property type="entry name" value="GNAT_dom"/>
</dbReference>
<evidence type="ECO:0000256" key="1">
    <source>
        <dbReference type="SAM" id="MobiDB-lite"/>
    </source>
</evidence>
<dbReference type="EMBL" id="FOHO01000003">
    <property type="protein sequence ID" value="SET12106.1"/>
    <property type="molecule type" value="Genomic_DNA"/>
</dbReference>
<dbReference type="SUPFAM" id="SSF55729">
    <property type="entry name" value="Acyl-CoA N-acyltransferases (Nat)"/>
    <property type="match status" value="1"/>
</dbReference>
<dbReference type="SUPFAM" id="SSF54909">
    <property type="entry name" value="Dimeric alpha+beta barrel"/>
    <property type="match status" value="1"/>
</dbReference>
<evidence type="ECO:0000313" key="3">
    <source>
        <dbReference type="EMBL" id="SET12106.1"/>
    </source>
</evidence>
<keyword evidence="3" id="KW-0808">Transferase</keyword>
<feature type="domain" description="N-acetyltransferase" evidence="2">
    <location>
        <begin position="120"/>
        <end position="255"/>
    </location>
</feature>
<name>A0A1I0BYD2_9RHOB</name>
<dbReference type="AlphaFoldDB" id="A0A1I0BYD2"/>
<proteinExistence type="predicted"/>
<dbReference type="PROSITE" id="PS51186">
    <property type="entry name" value="GNAT"/>
    <property type="match status" value="1"/>
</dbReference>
<gene>
    <name evidence="3" type="ORF">SAMN04489858_103103</name>
</gene>
<keyword evidence="4" id="KW-1185">Reference proteome</keyword>
<feature type="region of interest" description="Disordered" evidence="1">
    <location>
        <begin position="1"/>
        <end position="20"/>
    </location>
</feature>
<dbReference type="InterPro" id="IPR011008">
    <property type="entry name" value="Dimeric_a/b-barrel"/>
</dbReference>
<dbReference type="Pfam" id="PF03992">
    <property type="entry name" value="ABM"/>
    <property type="match status" value="1"/>
</dbReference>
<accession>A0A1I0BYD2</accession>
<dbReference type="OrthoDB" id="9797178at2"/>
<dbReference type="Pfam" id="PF00583">
    <property type="entry name" value="Acetyltransf_1"/>
    <property type="match status" value="1"/>
</dbReference>
<dbReference type="STRING" id="364199.SAMN04489858_103103"/>
<dbReference type="Gene3D" id="3.40.630.30">
    <property type="match status" value="1"/>
</dbReference>